<dbReference type="Proteomes" id="UP000014803">
    <property type="component" value="Chromosome"/>
</dbReference>
<organism evidence="2 3">
    <name type="scientific">Sorangium cellulosum So0157-2</name>
    <dbReference type="NCBI Taxonomy" id="1254432"/>
    <lineage>
        <taxon>Bacteria</taxon>
        <taxon>Pseudomonadati</taxon>
        <taxon>Myxococcota</taxon>
        <taxon>Polyangia</taxon>
        <taxon>Polyangiales</taxon>
        <taxon>Polyangiaceae</taxon>
        <taxon>Sorangium</taxon>
    </lineage>
</organism>
<reference evidence="2 3" key="1">
    <citation type="journal article" date="2013" name="Sci. Rep.">
        <title>Extraordinary expansion of a Sorangium cellulosum genome from an alkaline milieu.</title>
        <authorList>
            <person name="Han K."/>
            <person name="Li Z.F."/>
            <person name="Peng R."/>
            <person name="Zhu L.P."/>
            <person name="Zhou T."/>
            <person name="Wang L.G."/>
            <person name="Li S.G."/>
            <person name="Zhang X.B."/>
            <person name="Hu W."/>
            <person name="Wu Z.H."/>
            <person name="Qin N."/>
            <person name="Li Y.Z."/>
        </authorList>
    </citation>
    <scope>NUCLEOTIDE SEQUENCE [LARGE SCALE GENOMIC DNA]</scope>
    <source>
        <strain evidence="2 3">So0157-2</strain>
    </source>
</reference>
<dbReference type="EMBL" id="CP003969">
    <property type="protein sequence ID" value="AGP34080.1"/>
    <property type="molecule type" value="Genomic_DNA"/>
</dbReference>
<dbReference type="KEGG" id="scu:SCE1572_05975"/>
<dbReference type="AlphaFoldDB" id="S4XQH4"/>
<sequence length="37" mass="3810">MRRIVTGEALVASPSSDAARASHVDPIPPPESSFSSS</sequence>
<feature type="region of interest" description="Disordered" evidence="1">
    <location>
        <begin position="1"/>
        <end position="37"/>
    </location>
</feature>
<name>S4XQH4_SORCE</name>
<gene>
    <name evidence="2" type="ORF">SCE1572_05975</name>
</gene>
<evidence type="ECO:0000313" key="3">
    <source>
        <dbReference type="Proteomes" id="UP000014803"/>
    </source>
</evidence>
<accession>S4XQH4</accession>
<proteinExistence type="predicted"/>
<dbReference type="HOGENOM" id="CLU_3348739_0_0_7"/>
<evidence type="ECO:0000313" key="2">
    <source>
        <dbReference type="EMBL" id="AGP34080.1"/>
    </source>
</evidence>
<dbReference type="STRING" id="1254432.SCE1572_05975"/>
<protein>
    <submittedName>
        <fullName evidence="2">Uncharacterized protein</fullName>
    </submittedName>
</protein>
<evidence type="ECO:0000256" key="1">
    <source>
        <dbReference type="SAM" id="MobiDB-lite"/>
    </source>
</evidence>